<evidence type="ECO:0000256" key="3">
    <source>
        <dbReference type="ARBA" id="ARBA00023237"/>
    </source>
</evidence>
<keyword evidence="3" id="KW-0998">Cell outer membrane</keyword>
<dbReference type="SUPFAM" id="SSF56935">
    <property type="entry name" value="Porins"/>
    <property type="match status" value="1"/>
</dbReference>
<evidence type="ECO:0000313" key="5">
    <source>
        <dbReference type="Proteomes" id="UP000680067"/>
    </source>
</evidence>
<feature type="non-terminal residue" evidence="4">
    <location>
        <position position="1"/>
    </location>
</feature>
<gene>
    <name evidence="4" type="ORF">KDM89_20760</name>
</gene>
<sequence>GLQYSGPQTSSESSGSRLDKKILVQLGLRHQLDWGNAKLQLRFQVSNLFNRDTWEVDSDNTFIPGRPRSWRLIMTLTH</sequence>
<keyword evidence="2" id="KW-0472">Membrane</keyword>
<comment type="caution">
    <text evidence="4">The sequence shown here is derived from an EMBL/GenBank/DDBJ whole genome shotgun (WGS) entry which is preliminary data.</text>
</comment>
<dbReference type="Proteomes" id="UP000680067">
    <property type="component" value="Unassembled WGS sequence"/>
</dbReference>
<accession>A0A941DTN8</accession>
<protein>
    <submittedName>
        <fullName evidence="4">TonB-dependent receptor</fullName>
    </submittedName>
</protein>
<keyword evidence="4" id="KW-0675">Receptor</keyword>
<dbReference type="RefSeq" id="WP_212689731.1">
    <property type="nucleotide sequence ID" value="NZ_JAGSPN010000352.1"/>
</dbReference>
<dbReference type="AlphaFoldDB" id="A0A941DTN8"/>
<organism evidence="4 5">
    <name type="scientific">Undibacterium luofuense</name>
    <dbReference type="NCBI Taxonomy" id="2828733"/>
    <lineage>
        <taxon>Bacteria</taxon>
        <taxon>Pseudomonadati</taxon>
        <taxon>Pseudomonadota</taxon>
        <taxon>Betaproteobacteria</taxon>
        <taxon>Burkholderiales</taxon>
        <taxon>Oxalobacteraceae</taxon>
        <taxon>Undibacterium</taxon>
    </lineage>
</organism>
<reference evidence="4" key="1">
    <citation type="submission" date="2021-04" db="EMBL/GenBank/DDBJ databases">
        <title>novel species isolated from subtropical streams in China.</title>
        <authorList>
            <person name="Lu H."/>
        </authorList>
    </citation>
    <scope>NUCLEOTIDE SEQUENCE</scope>
    <source>
        <strain evidence="4">LFS511W</strain>
    </source>
</reference>
<dbReference type="EMBL" id="JAGSPN010000352">
    <property type="protein sequence ID" value="MBR7784566.1"/>
    <property type="molecule type" value="Genomic_DNA"/>
</dbReference>
<evidence type="ECO:0000313" key="4">
    <source>
        <dbReference type="EMBL" id="MBR7784566.1"/>
    </source>
</evidence>
<comment type="subcellular location">
    <subcellularLocation>
        <location evidence="1">Cell outer membrane</location>
    </subcellularLocation>
</comment>
<dbReference type="InterPro" id="IPR036942">
    <property type="entry name" value="Beta-barrel_TonB_sf"/>
</dbReference>
<dbReference type="Gene3D" id="2.40.170.20">
    <property type="entry name" value="TonB-dependent receptor, beta-barrel domain"/>
    <property type="match status" value="1"/>
</dbReference>
<keyword evidence="5" id="KW-1185">Reference proteome</keyword>
<name>A0A941DTN8_9BURK</name>
<evidence type="ECO:0000256" key="2">
    <source>
        <dbReference type="ARBA" id="ARBA00023136"/>
    </source>
</evidence>
<proteinExistence type="predicted"/>
<dbReference type="GO" id="GO:0009279">
    <property type="term" value="C:cell outer membrane"/>
    <property type="evidence" value="ECO:0007669"/>
    <property type="project" value="UniProtKB-SubCell"/>
</dbReference>
<evidence type="ECO:0000256" key="1">
    <source>
        <dbReference type="ARBA" id="ARBA00004442"/>
    </source>
</evidence>